<sequence>MEMHIQRAEPYRAVPECPNRASVKRTFQTKENVEADAIATLIRASDVKRSPKKRLLLLFLNRSRLSRLFDLSGGSQQLLHIAITFFLY</sequence>
<organism evidence="1 2">
    <name type="scientific">Ataeniobius toweri</name>
    <dbReference type="NCBI Taxonomy" id="208326"/>
    <lineage>
        <taxon>Eukaryota</taxon>
        <taxon>Metazoa</taxon>
        <taxon>Chordata</taxon>
        <taxon>Craniata</taxon>
        <taxon>Vertebrata</taxon>
        <taxon>Euteleostomi</taxon>
        <taxon>Actinopterygii</taxon>
        <taxon>Neopterygii</taxon>
        <taxon>Teleostei</taxon>
        <taxon>Neoteleostei</taxon>
        <taxon>Acanthomorphata</taxon>
        <taxon>Ovalentaria</taxon>
        <taxon>Atherinomorphae</taxon>
        <taxon>Cyprinodontiformes</taxon>
        <taxon>Goodeidae</taxon>
        <taxon>Ataeniobius</taxon>
    </lineage>
</organism>
<comment type="caution">
    <text evidence="1">The sequence shown here is derived from an EMBL/GenBank/DDBJ whole genome shotgun (WGS) entry which is preliminary data.</text>
</comment>
<reference evidence="1 2" key="1">
    <citation type="submission" date="2021-07" db="EMBL/GenBank/DDBJ databases">
        <authorList>
            <person name="Palmer J.M."/>
        </authorList>
    </citation>
    <scope>NUCLEOTIDE SEQUENCE [LARGE SCALE GENOMIC DNA]</scope>
    <source>
        <strain evidence="1 2">AT_MEX2019</strain>
        <tissue evidence="1">Muscle</tissue>
    </source>
</reference>
<dbReference type="EMBL" id="JAHUTI010042738">
    <property type="protein sequence ID" value="MED6246351.1"/>
    <property type="molecule type" value="Genomic_DNA"/>
</dbReference>
<name>A0ABU7B711_9TELE</name>
<accession>A0ABU7B711</accession>
<dbReference type="Proteomes" id="UP001345963">
    <property type="component" value="Unassembled WGS sequence"/>
</dbReference>
<evidence type="ECO:0000313" key="2">
    <source>
        <dbReference type="Proteomes" id="UP001345963"/>
    </source>
</evidence>
<evidence type="ECO:0000313" key="1">
    <source>
        <dbReference type="EMBL" id="MED6246351.1"/>
    </source>
</evidence>
<keyword evidence="2" id="KW-1185">Reference proteome</keyword>
<protein>
    <submittedName>
        <fullName evidence="1">Uncharacterized protein</fullName>
    </submittedName>
</protein>
<proteinExistence type="predicted"/>
<gene>
    <name evidence="1" type="ORF">ATANTOWER_016427</name>
</gene>